<dbReference type="AlphaFoldDB" id="A0A448XN90"/>
<dbReference type="Proteomes" id="UP000784294">
    <property type="component" value="Unassembled WGS sequence"/>
</dbReference>
<sequence length="84" mass="9398">MKQPTLAGTSRSAGPCQSVRRQPTVKLVAMLTGEKSNQRPNYHQSITWRLPYFHSPSPSHRSLSLAAFLLSAHQALLLSERRQS</sequence>
<keyword evidence="2" id="KW-1185">Reference proteome</keyword>
<gene>
    <name evidence="1" type="ORF">PXEA_LOCUS34209</name>
</gene>
<dbReference type="EMBL" id="CAAALY010266376">
    <property type="protein sequence ID" value="VEL40769.1"/>
    <property type="molecule type" value="Genomic_DNA"/>
</dbReference>
<name>A0A448XN90_9PLAT</name>
<comment type="caution">
    <text evidence="1">The sequence shown here is derived from an EMBL/GenBank/DDBJ whole genome shotgun (WGS) entry which is preliminary data.</text>
</comment>
<evidence type="ECO:0000313" key="2">
    <source>
        <dbReference type="Proteomes" id="UP000784294"/>
    </source>
</evidence>
<reference evidence="1" key="1">
    <citation type="submission" date="2018-11" db="EMBL/GenBank/DDBJ databases">
        <authorList>
            <consortium name="Pathogen Informatics"/>
        </authorList>
    </citation>
    <scope>NUCLEOTIDE SEQUENCE</scope>
</reference>
<protein>
    <submittedName>
        <fullName evidence="1">Uncharacterized protein</fullName>
    </submittedName>
</protein>
<accession>A0A448XN90</accession>
<evidence type="ECO:0000313" key="1">
    <source>
        <dbReference type="EMBL" id="VEL40769.1"/>
    </source>
</evidence>
<proteinExistence type="predicted"/>
<organism evidence="1 2">
    <name type="scientific">Protopolystoma xenopodis</name>
    <dbReference type="NCBI Taxonomy" id="117903"/>
    <lineage>
        <taxon>Eukaryota</taxon>
        <taxon>Metazoa</taxon>
        <taxon>Spiralia</taxon>
        <taxon>Lophotrochozoa</taxon>
        <taxon>Platyhelminthes</taxon>
        <taxon>Monogenea</taxon>
        <taxon>Polyopisthocotylea</taxon>
        <taxon>Polystomatidea</taxon>
        <taxon>Polystomatidae</taxon>
        <taxon>Protopolystoma</taxon>
    </lineage>
</organism>